<protein>
    <submittedName>
        <fullName evidence="2">Uncharacterized protein</fullName>
    </submittedName>
</protein>
<reference evidence="2 3" key="1">
    <citation type="journal article" date="2019" name="Int. J. Syst. Evol. Microbiol.">
        <title>The Global Catalogue of Microorganisms (GCM) 10K type strain sequencing project: providing services to taxonomists for standard genome sequencing and annotation.</title>
        <authorList>
            <consortium name="The Broad Institute Genomics Platform"/>
            <consortium name="The Broad Institute Genome Sequencing Center for Infectious Disease"/>
            <person name="Wu L."/>
            <person name="Ma J."/>
        </authorList>
    </citation>
    <scope>NUCLEOTIDE SEQUENCE [LARGE SCALE GENOMIC DNA]</scope>
    <source>
        <strain evidence="2 3">JCM 12393</strain>
    </source>
</reference>
<evidence type="ECO:0000313" key="3">
    <source>
        <dbReference type="Proteomes" id="UP001499863"/>
    </source>
</evidence>
<organism evidence="2 3">
    <name type="scientific">Kitasatospora putterlickiae</name>
    <dbReference type="NCBI Taxonomy" id="221725"/>
    <lineage>
        <taxon>Bacteria</taxon>
        <taxon>Bacillati</taxon>
        <taxon>Actinomycetota</taxon>
        <taxon>Actinomycetes</taxon>
        <taxon>Kitasatosporales</taxon>
        <taxon>Streptomycetaceae</taxon>
        <taxon>Kitasatospora</taxon>
    </lineage>
</organism>
<sequence length="66" mass="6901">MDSGLRGLIIRTITPQSGHFGTVGGLRRDKRRRKRERPLTGGAGEGLDGADDGVRTRCGGGAGRAP</sequence>
<evidence type="ECO:0000256" key="1">
    <source>
        <dbReference type="SAM" id="MobiDB-lite"/>
    </source>
</evidence>
<feature type="region of interest" description="Disordered" evidence="1">
    <location>
        <begin position="16"/>
        <end position="66"/>
    </location>
</feature>
<name>A0ABN1XNE7_9ACTN</name>
<gene>
    <name evidence="2" type="ORF">GCM10009639_09780</name>
</gene>
<proteinExistence type="predicted"/>
<accession>A0ABN1XNE7</accession>
<evidence type="ECO:0000313" key="2">
    <source>
        <dbReference type="EMBL" id="GAA1386237.1"/>
    </source>
</evidence>
<dbReference type="EMBL" id="BAAAKJ010000044">
    <property type="protein sequence ID" value="GAA1386237.1"/>
    <property type="molecule type" value="Genomic_DNA"/>
</dbReference>
<comment type="caution">
    <text evidence="2">The sequence shown here is derived from an EMBL/GenBank/DDBJ whole genome shotgun (WGS) entry which is preliminary data.</text>
</comment>
<dbReference type="Proteomes" id="UP001499863">
    <property type="component" value="Unassembled WGS sequence"/>
</dbReference>
<keyword evidence="3" id="KW-1185">Reference proteome</keyword>